<comment type="caution">
    <text evidence="2">The sequence shown here is derived from an EMBL/GenBank/DDBJ whole genome shotgun (WGS) entry which is preliminary data.</text>
</comment>
<feature type="region of interest" description="Disordered" evidence="1">
    <location>
        <begin position="1"/>
        <end position="31"/>
    </location>
</feature>
<dbReference type="EMBL" id="JAAAIP010000194">
    <property type="protein sequence ID" value="KAG0323170.1"/>
    <property type="molecule type" value="Genomic_DNA"/>
</dbReference>
<dbReference type="OrthoDB" id="2447334at2759"/>
<evidence type="ECO:0000313" key="3">
    <source>
        <dbReference type="Proteomes" id="UP000738325"/>
    </source>
</evidence>
<evidence type="ECO:0000256" key="1">
    <source>
        <dbReference type="SAM" id="MobiDB-lite"/>
    </source>
</evidence>
<feature type="compositionally biased region" description="Low complexity" evidence="1">
    <location>
        <begin position="181"/>
        <end position="204"/>
    </location>
</feature>
<feature type="compositionally biased region" description="Basic and acidic residues" evidence="1">
    <location>
        <begin position="1"/>
        <end position="13"/>
    </location>
</feature>
<gene>
    <name evidence="2" type="ORF">BGZ99_002902</name>
</gene>
<proteinExistence type="predicted"/>
<accession>A0A9P6RPG9</accession>
<dbReference type="Proteomes" id="UP000738325">
    <property type="component" value="Unassembled WGS sequence"/>
</dbReference>
<evidence type="ECO:0000313" key="2">
    <source>
        <dbReference type="EMBL" id="KAG0323170.1"/>
    </source>
</evidence>
<sequence length="586" mass="64852">MVKRKSNTEEKGKAGKSTRLSQRRDVHEGDKPDEVLELQRLIVVGAFGRPSATRMTAVNYLLAMRSAPVPAEEDMAKFIHSRHPNVKPTALTELWRKLKEYFSAENQENLQRLATKMDITPIVSAFAGTALGLADVPSLSLPPSQLQPVQPEVPKASQAPHQLQKLQQPQETSCVLTSPISEGSGSRQSGSASTSSSNSSKSSSNCKLTASALCHLLADFAENVKKFTGEPWVLSSGTVVDDVLVAWAQRMASERLAESELHSFVIADVEDVLVAFEDEADKAEVHAVLEARPGEPLQELTDSERAYLALFAKDPKEVGELLDSGWKDISLDPPESNPSNDFRKLVHHWMTHLHIVYRKNNYQLPAGESESWFLNMLWGPMALVLGAEEELQYKHGEYNSTSSSLRKALGREHNQRQAVGRKADGMILSASTGMEICVLEAAKRDDGPRSTKTLHNTLKIAKFAKDMVDVMRARVPEAFHTRLVAYGFRLAAGSMYLYTLRRRSGRFDQLFYETSVAFPPKWNAITAEEITTVVGQVMALCKELTIYSTNIATWKKVHRAALVPIKPIIPTLSTPVSTPKLRPTSV</sequence>
<organism evidence="2 3">
    <name type="scientific">Dissophora globulifera</name>
    <dbReference type="NCBI Taxonomy" id="979702"/>
    <lineage>
        <taxon>Eukaryota</taxon>
        <taxon>Fungi</taxon>
        <taxon>Fungi incertae sedis</taxon>
        <taxon>Mucoromycota</taxon>
        <taxon>Mortierellomycotina</taxon>
        <taxon>Mortierellomycetes</taxon>
        <taxon>Mortierellales</taxon>
        <taxon>Mortierellaceae</taxon>
        <taxon>Dissophora</taxon>
    </lineage>
</organism>
<keyword evidence="3" id="KW-1185">Reference proteome</keyword>
<reference evidence="2" key="1">
    <citation type="journal article" date="2020" name="Fungal Divers.">
        <title>Resolving the Mortierellaceae phylogeny through synthesis of multi-gene phylogenetics and phylogenomics.</title>
        <authorList>
            <person name="Vandepol N."/>
            <person name="Liber J."/>
            <person name="Desiro A."/>
            <person name="Na H."/>
            <person name="Kennedy M."/>
            <person name="Barry K."/>
            <person name="Grigoriev I.V."/>
            <person name="Miller A.N."/>
            <person name="O'Donnell K."/>
            <person name="Stajich J.E."/>
            <person name="Bonito G."/>
        </authorList>
    </citation>
    <scope>NUCLEOTIDE SEQUENCE</scope>
    <source>
        <strain evidence="2">REB-010B</strain>
    </source>
</reference>
<name>A0A9P6RPG9_9FUNG</name>
<feature type="compositionally biased region" description="Basic and acidic residues" evidence="1">
    <location>
        <begin position="22"/>
        <end position="31"/>
    </location>
</feature>
<feature type="compositionally biased region" description="Polar residues" evidence="1">
    <location>
        <begin position="159"/>
        <end position="180"/>
    </location>
</feature>
<dbReference type="AlphaFoldDB" id="A0A9P6RPG9"/>
<protein>
    <submittedName>
        <fullName evidence="2">Uncharacterized protein</fullName>
    </submittedName>
</protein>
<feature type="compositionally biased region" description="Low complexity" evidence="1">
    <location>
        <begin position="143"/>
        <end position="154"/>
    </location>
</feature>
<feature type="region of interest" description="Disordered" evidence="1">
    <location>
        <begin position="143"/>
        <end position="204"/>
    </location>
</feature>